<evidence type="ECO:0000313" key="1">
    <source>
        <dbReference type="EMBL" id="KAF2229772.1"/>
    </source>
</evidence>
<dbReference type="Proteomes" id="UP000800092">
    <property type="component" value="Unassembled WGS sequence"/>
</dbReference>
<accession>A0A6A6GVE7</accession>
<proteinExistence type="predicted"/>
<organism evidence="1 2">
    <name type="scientific">Viridothelium virens</name>
    <name type="common">Speckled blister lichen</name>
    <name type="synonym">Trypethelium virens</name>
    <dbReference type="NCBI Taxonomy" id="1048519"/>
    <lineage>
        <taxon>Eukaryota</taxon>
        <taxon>Fungi</taxon>
        <taxon>Dikarya</taxon>
        <taxon>Ascomycota</taxon>
        <taxon>Pezizomycotina</taxon>
        <taxon>Dothideomycetes</taxon>
        <taxon>Dothideomycetes incertae sedis</taxon>
        <taxon>Trypetheliales</taxon>
        <taxon>Trypetheliaceae</taxon>
        <taxon>Viridothelium</taxon>
    </lineage>
</organism>
<gene>
    <name evidence="1" type="ORF">EV356DRAFT_370288</name>
</gene>
<name>A0A6A6GVE7_VIRVR</name>
<reference evidence="1" key="1">
    <citation type="journal article" date="2020" name="Stud. Mycol.">
        <title>101 Dothideomycetes genomes: a test case for predicting lifestyles and emergence of pathogens.</title>
        <authorList>
            <person name="Haridas S."/>
            <person name="Albert R."/>
            <person name="Binder M."/>
            <person name="Bloem J."/>
            <person name="Labutti K."/>
            <person name="Salamov A."/>
            <person name="Andreopoulos B."/>
            <person name="Baker S."/>
            <person name="Barry K."/>
            <person name="Bills G."/>
            <person name="Bluhm B."/>
            <person name="Cannon C."/>
            <person name="Castanera R."/>
            <person name="Culley D."/>
            <person name="Daum C."/>
            <person name="Ezra D."/>
            <person name="Gonzalez J."/>
            <person name="Henrissat B."/>
            <person name="Kuo A."/>
            <person name="Liang C."/>
            <person name="Lipzen A."/>
            <person name="Lutzoni F."/>
            <person name="Magnuson J."/>
            <person name="Mondo S."/>
            <person name="Nolan M."/>
            <person name="Ohm R."/>
            <person name="Pangilinan J."/>
            <person name="Park H.-J."/>
            <person name="Ramirez L."/>
            <person name="Alfaro M."/>
            <person name="Sun H."/>
            <person name="Tritt A."/>
            <person name="Yoshinaga Y."/>
            <person name="Zwiers L.-H."/>
            <person name="Turgeon B."/>
            <person name="Goodwin S."/>
            <person name="Spatafora J."/>
            <person name="Crous P."/>
            <person name="Grigoriev I."/>
        </authorList>
    </citation>
    <scope>NUCLEOTIDE SEQUENCE</scope>
    <source>
        <strain evidence="1">Tuck. ex Michener</strain>
    </source>
</reference>
<dbReference type="AlphaFoldDB" id="A0A6A6GVE7"/>
<keyword evidence="2" id="KW-1185">Reference proteome</keyword>
<sequence length="174" mass="19272">MRLVFLSVPSLEALEDGTSHLPAPHPGMHPLSKTPHHGLAISALEYMHHLGSHDTCSGLPYAQHLCIPATGEILVSGSEGMLMYPTPPSDSRVNDSSSIEDKAVTALAIGMSSLWNSETCATSISPQSQSQRLLRSISIFHTLRDSQWQHHKSHQIHPRRTLRRVPCQCLYIRR</sequence>
<dbReference type="EMBL" id="ML991854">
    <property type="protein sequence ID" value="KAF2229772.1"/>
    <property type="molecule type" value="Genomic_DNA"/>
</dbReference>
<protein>
    <submittedName>
        <fullName evidence="1">Uncharacterized protein</fullName>
    </submittedName>
</protein>
<evidence type="ECO:0000313" key="2">
    <source>
        <dbReference type="Proteomes" id="UP000800092"/>
    </source>
</evidence>